<dbReference type="AlphaFoldDB" id="A0A0J1CZK1"/>
<keyword evidence="2" id="KW-1185">Reference proteome</keyword>
<evidence type="ECO:0000313" key="2">
    <source>
        <dbReference type="Proteomes" id="UP000035963"/>
    </source>
</evidence>
<sequence length="162" mass="18182">MAMACELRMIIKRLEVDVRHQVIRISNFLLNLFVGIPIDELRALARANSAQRDQLIARFGARSPLASFAPSSASIHASSTMKRAAKANRNHRRLFSKSRSGQDRALRFAFSRAKPDPNRCLHVIQPVRPLLMSSPAHKKMAGFLAETGHFFRLRFAPTPALP</sequence>
<organism evidence="1 2">
    <name type="scientific">Caballeronia mineralivorans PML1(12)</name>
    <dbReference type="NCBI Taxonomy" id="908627"/>
    <lineage>
        <taxon>Bacteria</taxon>
        <taxon>Pseudomonadati</taxon>
        <taxon>Pseudomonadota</taxon>
        <taxon>Betaproteobacteria</taxon>
        <taxon>Burkholderiales</taxon>
        <taxon>Burkholderiaceae</taxon>
        <taxon>Caballeronia</taxon>
    </lineage>
</organism>
<accession>A0A0J1CZK1</accession>
<reference evidence="1 2" key="1">
    <citation type="journal article" date="2015" name="Genome Announc.">
        <title>Draft Genome Sequence of Burkholderia sp. Strain PML1(12), an Ectomycorrhizosphere-Inhabiting Bacterium with Effective Mineral-Weathering Ability.</title>
        <authorList>
            <person name="Uroz S."/>
            <person name="Oger P."/>
        </authorList>
    </citation>
    <scope>NUCLEOTIDE SEQUENCE [LARGE SCALE GENOMIC DNA]</scope>
    <source>
        <strain evidence="2">PML1(12)</strain>
    </source>
</reference>
<evidence type="ECO:0000313" key="1">
    <source>
        <dbReference type="EMBL" id="KLU25786.1"/>
    </source>
</evidence>
<dbReference type="PATRIC" id="fig|908627.4.peg.2883"/>
<gene>
    <name evidence="1" type="ORF">EOS_12955</name>
</gene>
<dbReference type="Proteomes" id="UP000035963">
    <property type="component" value="Unassembled WGS sequence"/>
</dbReference>
<name>A0A0J1CZK1_9BURK</name>
<protein>
    <submittedName>
        <fullName evidence="1">Uncharacterized protein</fullName>
    </submittedName>
</protein>
<comment type="caution">
    <text evidence="1">The sequence shown here is derived from an EMBL/GenBank/DDBJ whole genome shotgun (WGS) entry which is preliminary data.</text>
</comment>
<proteinExistence type="predicted"/>
<dbReference type="EMBL" id="AEJF01000085">
    <property type="protein sequence ID" value="KLU25786.1"/>
    <property type="molecule type" value="Genomic_DNA"/>
</dbReference>